<sequence>MPYVPPTEGAVAQLRSGVYVAGGESAAVWIQLDSDPSKTWYPVFDHQGRVVKPDGYVNVRAGEWVLLNYNEALSAGRTCSIRVKLILEPGKRYSLVGGATFEPSVIPLLHTSRGCELRLKDDSDGGFMPMFAR</sequence>
<evidence type="ECO:0000313" key="1">
    <source>
        <dbReference type="EMBL" id="MBK1712119.1"/>
    </source>
</evidence>
<name>A0ABS1DQ39_RUBGE</name>
<organism evidence="1 2">
    <name type="scientific">Rubrivivax gelatinosus</name>
    <name type="common">Rhodocyclus gelatinosus</name>
    <name type="synonym">Rhodopseudomonas gelatinosa</name>
    <dbReference type="NCBI Taxonomy" id="28068"/>
    <lineage>
        <taxon>Bacteria</taxon>
        <taxon>Pseudomonadati</taxon>
        <taxon>Pseudomonadota</taxon>
        <taxon>Betaproteobacteria</taxon>
        <taxon>Burkholderiales</taxon>
        <taxon>Sphaerotilaceae</taxon>
        <taxon>Rubrivivax</taxon>
    </lineage>
</organism>
<accession>A0ABS1DQ39</accession>
<reference evidence="1" key="2">
    <citation type="journal article" date="2020" name="Microorganisms">
        <title>Osmotic Adaptation and Compatible Solute Biosynthesis of Phototrophic Bacteria as Revealed from Genome Analyses.</title>
        <authorList>
            <person name="Imhoff J.F."/>
            <person name="Rahn T."/>
            <person name="Kunzel S."/>
            <person name="Keller A."/>
            <person name="Neulinger S.C."/>
        </authorList>
    </citation>
    <scope>NUCLEOTIDE SEQUENCE</scope>
    <source>
        <strain evidence="1">IM 151</strain>
    </source>
</reference>
<reference evidence="1" key="1">
    <citation type="submission" date="2017-08" db="EMBL/GenBank/DDBJ databases">
        <authorList>
            <person name="Imhoff J.F."/>
            <person name="Rahn T."/>
            <person name="Kuenzel S."/>
            <person name="Neulinger S.C."/>
        </authorList>
    </citation>
    <scope>NUCLEOTIDE SEQUENCE</scope>
    <source>
        <strain evidence="1">IM 151</strain>
    </source>
</reference>
<keyword evidence="2" id="KW-1185">Reference proteome</keyword>
<gene>
    <name evidence="1" type="ORF">CKO43_04920</name>
</gene>
<comment type="caution">
    <text evidence="1">The sequence shown here is derived from an EMBL/GenBank/DDBJ whole genome shotgun (WGS) entry which is preliminary data.</text>
</comment>
<dbReference type="EMBL" id="NRRU01000012">
    <property type="protein sequence ID" value="MBK1712119.1"/>
    <property type="molecule type" value="Genomic_DNA"/>
</dbReference>
<protein>
    <submittedName>
        <fullName evidence="1">Uncharacterized protein</fullName>
    </submittedName>
</protein>
<proteinExistence type="predicted"/>
<evidence type="ECO:0000313" key="2">
    <source>
        <dbReference type="Proteomes" id="UP001041814"/>
    </source>
</evidence>
<dbReference type="Proteomes" id="UP001041814">
    <property type="component" value="Unassembled WGS sequence"/>
</dbReference>